<dbReference type="EMBL" id="QGKL01000012">
    <property type="protein sequence ID" value="PWQ98428.1"/>
    <property type="molecule type" value="Genomic_DNA"/>
</dbReference>
<keyword evidence="8 12" id="KW-1133">Transmembrane helix</keyword>
<dbReference type="AlphaFoldDB" id="A0A317CIN6"/>
<dbReference type="InterPro" id="IPR001915">
    <property type="entry name" value="Peptidase_M48"/>
</dbReference>
<name>A0A317CIN6_9GAMM</name>
<dbReference type="PANTHER" id="PTHR43221">
    <property type="entry name" value="PROTEASE HTPX"/>
    <property type="match status" value="1"/>
</dbReference>
<keyword evidence="9 11" id="KW-0482">Metalloprotease</keyword>
<comment type="similarity">
    <text evidence="11">Belongs to the peptidase M48 family.</text>
</comment>
<dbReference type="InterPro" id="IPR050083">
    <property type="entry name" value="HtpX_protease"/>
</dbReference>
<feature type="domain" description="Peptidase M48" evidence="13">
    <location>
        <begin position="6"/>
        <end position="85"/>
    </location>
</feature>
<comment type="caution">
    <text evidence="14">The sequence shown here is derived from an EMBL/GenBank/DDBJ whole genome shotgun (WGS) entry which is preliminary data.</text>
</comment>
<evidence type="ECO:0000256" key="5">
    <source>
        <dbReference type="ARBA" id="ARBA00022723"/>
    </source>
</evidence>
<organism evidence="14 15">
    <name type="scientific">Leucothrix arctica</name>
    <dbReference type="NCBI Taxonomy" id="1481894"/>
    <lineage>
        <taxon>Bacteria</taxon>
        <taxon>Pseudomonadati</taxon>
        <taxon>Pseudomonadota</taxon>
        <taxon>Gammaproteobacteria</taxon>
        <taxon>Thiotrichales</taxon>
        <taxon>Thiotrichaceae</taxon>
        <taxon>Leucothrix</taxon>
    </lineage>
</organism>
<feature type="transmembrane region" description="Helical" evidence="12">
    <location>
        <begin position="119"/>
        <end position="140"/>
    </location>
</feature>
<keyword evidence="5" id="KW-0479">Metal-binding</keyword>
<accession>A0A317CIN6</accession>
<keyword evidence="4 12" id="KW-0812">Transmembrane</keyword>
<evidence type="ECO:0000256" key="8">
    <source>
        <dbReference type="ARBA" id="ARBA00022989"/>
    </source>
</evidence>
<dbReference type="GO" id="GO:0046872">
    <property type="term" value="F:metal ion binding"/>
    <property type="evidence" value="ECO:0007669"/>
    <property type="project" value="UniProtKB-KW"/>
</dbReference>
<dbReference type="SUPFAM" id="SSF54523">
    <property type="entry name" value="Pili subunits"/>
    <property type="match status" value="1"/>
</dbReference>
<dbReference type="Pfam" id="PF01435">
    <property type="entry name" value="Peptidase_M48"/>
    <property type="match status" value="1"/>
</dbReference>
<comment type="subcellular location">
    <subcellularLocation>
        <location evidence="1">Cell membrane</location>
        <topology evidence="1">Multi-pass membrane protein</topology>
    </subcellularLocation>
</comment>
<dbReference type="Proteomes" id="UP000245506">
    <property type="component" value="Unassembled WGS sequence"/>
</dbReference>
<evidence type="ECO:0000256" key="2">
    <source>
        <dbReference type="ARBA" id="ARBA00022475"/>
    </source>
</evidence>
<evidence type="ECO:0000256" key="1">
    <source>
        <dbReference type="ARBA" id="ARBA00004651"/>
    </source>
</evidence>
<evidence type="ECO:0000256" key="3">
    <source>
        <dbReference type="ARBA" id="ARBA00022670"/>
    </source>
</evidence>
<keyword evidence="3 11" id="KW-0645">Protease</keyword>
<protein>
    <recommendedName>
        <fullName evidence="13">Peptidase M48 domain-containing protein</fullName>
    </recommendedName>
</protein>
<keyword evidence="7 11" id="KW-0862">Zinc</keyword>
<keyword evidence="10 12" id="KW-0472">Membrane</keyword>
<evidence type="ECO:0000313" key="14">
    <source>
        <dbReference type="EMBL" id="PWQ98428.1"/>
    </source>
</evidence>
<evidence type="ECO:0000256" key="6">
    <source>
        <dbReference type="ARBA" id="ARBA00022801"/>
    </source>
</evidence>
<keyword evidence="2" id="KW-1003">Cell membrane</keyword>
<proteinExistence type="inferred from homology"/>
<keyword evidence="6 11" id="KW-0378">Hydrolase</keyword>
<dbReference type="RefSeq" id="WP_109822269.1">
    <property type="nucleotide sequence ID" value="NZ_QGKL01000012.1"/>
</dbReference>
<gene>
    <name evidence="14" type="ORF">DKT75_04705</name>
</gene>
<evidence type="ECO:0000256" key="4">
    <source>
        <dbReference type="ARBA" id="ARBA00022692"/>
    </source>
</evidence>
<dbReference type="GO" id="GO:0006508">
    <property type="term" value="P:proteolysis"/>
    <property type="evidence" value="ECO:0007669"/>
    <property type="project" value="UniProtKB-KW"/>
</dbReference>
<evidence type="ECO:0000259" key="13">
    <source>
        <dbReference type="Pfam" id="PF01435"/>
    </source>
</evidence>
<evidence type="ECO:0000256" key="7">
    <source>
        <dbReference type="ARBA" id="ARBA00022833"/>
    </source>
</evidence>
<evidence type="ECO:0000256" key="11">
    <source>
        <dbReference type="RuleBase" id="RU003983"/>
    </source>
</evidence>
<dbReference type="Gene3D" id="3.30.700.10">
    <property type="entry name" value="Glycoprotein, Type 4 Pilin"/>
    <property type="match status" value="1"/>
</dbReference>
<evidence type="ECO:0000256" key="12">
    <source>
        <dbReference type="SAM" id="Phobius"/>
    </source>
</evidence>
<evidence type="ECO:0000313" key="15">
    <source>
        <dbReference type="Proteomes" id="UP000245506"/>
    </source>
</evidence>
<evidence type="ECO:0000256" key="9">
    <source>
        <dbReference type="ARBA" id="ARBA00023049"/>
    </source>
</evidence>
<dbReference type="PANTHER" id="PTHR43221:SF1">
    <property type="entry name" value="PROTEASE HTPX"/>
    <property type="match status" value="1"/>
</dbReference>
<dbReference type="GO" id="GO:0005886">
    <property type="term" value="C:plasma membrane"/>
    <property type="evidence" value="ECO:0007669"/>
    <property type="project" value="UniProtKB-SubCell"/>
</dbReference>
<comment type="cofactor">
    <cofactor evidence="11">
        <name>Zn(2+)</name>
        <dbReference type="ChEBI" id="CHEBI:29105"/>
    </cofactor>
    <text evidence="11">Binds 1 zinc ion per subunit.</text>
</comment>
<dbReference type="InterPro" id="IPR045584">
    <property type="entry name" value="Pilin-like"/>
</dbReference>
<sequence length="211" mass="22923">MLPIVGSAYARSQEYSSDLHGIKCCKKPKDAVFAMAVLALGAEQWNKLNIKAYASQSEDTGSFWMSFHELTATYPWLSKRMQHLLGKSANVEPSFSKRSALAWLLALFVPRIGSGGGSLVSLMIVVAIAGILSSIALPAYHSYQQRAEMASAQTTMSEPSEQYAAINEPDMQQQPSPNRVVKKTAPSVENTIDVTAQVEILNAQKAMIIAS</sequence>
<reference evidence="14 15" key="1">
    <citation type="submission" date="2018-05" db="EMBL/GenBank/DDBJ databases">
        <title>Leucothrix arctica sp. nov., isolated from Arctic seawater.</title>
        <authorList>
            <person name="Choi A."/>
            <person name="Baek K."/>
        </authorList>
    </citation>
    <scope>NUCLEOTIDE SEQUENCE [LARGE SCALE GENOMIC DNA]</scope>
    <source>
        <strain evidence="14 15">IMCC9719</strain>
    </source>
</reference>
<evidence type="ECO:0000256" key="10">
    <source>
        <dbReference type="ARBA" id="ARBA00023136"/>
    </source>
</evidence>
<keyword evidence="15" id="KW-1185">Reference proteome</keyword>
<dbReference type="GO" id="GO:0004222">
    <property type="term" value="F:metalloendopeptidase activity"/>
    <property type="evidence" value="ECO:0007669"/>
    <property type="project" value="InterPro"/>
</dbReference>
<dbReference type="OrthoDB" id="9810445at2"/>